<evidence type="ECO:0000313" key="3">
    <source>
        <dbReference type="Proteomes" id="UP000013015"/>
    </source>
</evidence>
<comment type="caution">
    <text evidence="2">The sequence shown here is derived from an EMBL/GenBank/DDBJ whole genome shotgun (WGS) entry which is preliminary data.</text>
</comment>
<dbReference type="AlphaFoldDB" id="N6X5A4"/>
<feature type="transmembrane region" description="Helical" evidence="1">
    <location>
        <begin position="500"/>
        <end position="523"/>
    </location>
</feature>
<feature type="transmembrane region" description="Helical" evidence="1">
    <location>
        <begin position="231"/>
        <end position="250"/>
    </location>
</feature>
<keyword evidence="1" id="KW-0812">Transmembrane</keyword>
<feature type="transmembrane region" description="Helical" evidence="1">
    <location>
        <begin position="382"/>
        <end position="406"/>
    </location>
</feature>
<keyword evidence="1" id="KW-1133">Transmembrane helix</keyword>
<dbReference type="Proteomes" id="UP000013015">
    <property type="component" value="Unassembled WGS sequence"/>
</dbReference>
<reference evidence="2 3" key="1">
    <citation type="submission" date="2013-03" db="EMBL/GenBank/DDBJ databases">
        <title>Reference genome for the Human Microbiome Project.</title>
        <authorList>
            <person name="Aqrawi P."/>
            <person name="Ayvaz T."/>
            <person name="Bess C."/>
            <person name="Blankenburg K."/>
            <person name="Coyle M."/>
            <person name="Deng J."/>
            <person name="Forbes L."/>
            <person name="Fowler G."/>
            <person name="Francisco L."/>
            <person name="Fu Q."/>
            <person name="Gibbs R."/>
            <person name="Gross S."/>
            <person name="Gubbala S."/>
            <person name="Hale W."/>
            <person name="Hemphill L."/>
            <person name="Highlander S."/>
            <person name="Hirani K."/>
            <person name="Jackson L."/>
            <person name="Jakkamsetti A."/>
            <person name="Javaid M."/>
            <person name="Jayaseelan J.C."/>
            <person name="Jiang H."/>
            <person name="Joshi V."/>
            <person name="Korchina V."/>
            <person name="Kovar C."/>
            <person name="Lara F."/>
            <person name="Lee S."/>
            <person name="Liu Y."/>
            <person name="Mata R."/>
            <person name="Mathew T."/>
            <person name="Munidasa M."/>
            <person name="Muzny D."/>
            <person name="Nazareth L."/>
            <person name="Ngo R."/>
            <person name="Nguyen L."/>
            <person name="Nguyen N."/>
            <person name="Okwuonu G."/>
            <person name="Ongeri F."/>
            <person name="Palculict T."/>
            <person name="Patil S."/>
            <person name="Petrosino J."/>
            <person name="Pham C."/>
            <person name="Pham P."/>
            <person name="Pu L.-L."/>
            <person name="Qin X."/>
            <person name="Qu J."/>
            <person name="Reid J."/>
            <person name="Ross M."/>
            <person name="Ruth R."/>
            <person name="Saada N."/>
            <person name="San Lucas F."/>
            <person name="Santibanez J."/>
            <person name="Shang Y."/>
            <person name="Simmons D."/>
            <person name="Song X.-Z."/>
            <person name="Tang L.-Y."/>
            <person name="Thornton R."/>
            <person name="Warren J."/>
            <person name="Weissenberger G."/>
            <person name="Wilczek-Boney K."/>
            <person name="Worley K."/>
            <person name="Youmans B."/>
            <person name="Zhang J."/>
            <person name="Zhang L."/>
            <person name="Zhao Z."/>
            <person name="Zhou C."/>
            <person name="Zhu D."/>
            <person name="Zhu Y."/>
        </authorList>
    </citation>
    <scope>NUCLEOTIDE SEQUENCE [LARGE SCALE GENOMIC DNA]</scope>
    <source>
        <strain evidence="2 3">F0333</strain>
    </source>
</reference>
<dbReference type="PATRIC" id="fig|888050.3.peg.250"/>
<dbReference type="eggNOG" id="COG1055">
    <property type="taxonomic scope" value="Bacteria"/>
</dbReference>
<accession>N6X5A4</accession>
<feature type="transmembrane region" description="Helical" evidence="1">
    <location>
        <begin position="159"/>
        <end position="180"/>
    </location>
</feature>
<feature type="transmembrane region" description="Helical" evidence="1">
    <location>
        <begin position="270"/>
        <end position="288"/>
    </location>
</feature>
<evidence type="ECO:0000256" key="1">
    <source>
        <dbReference type="SAM" id="Phobius"/>
    </source>
</evidence>
<feature type="transmembrane region" description="Helical" evidence="1">
    <location>
        <begin position="317"/>
        <end position="335"/>
    </location>
</feature>
<feature type="transmembrane region" description="Helical" evidence="1">
    <location>
        <begin position="460"/>
        <end position="479"/>
    </location>
</feature>
<sequence length="563" mass="61612">MWLSATDPGFDTVGFYASHFNAATRILFQPRTQVVPPLEPKSLQGLNSKYSFSRECVLRDGGFEGWKQLSTESSQAILLRLRHEAFPRKNRTAMTFPWWSLLPFVAMLASIAVLPILPATAHWWEKRSSQLLVALVLGIPTSVYMWMKAGNGALVATGVEYVQFIALLLSLFVISGGIHLEGDIQATPRNNTIFLAIGGLLASFIGTTGAAMLLIRPLLATNKEREHRVHTVLFTIFIVANCGGLLTPLGDPPLFLGFLHGVPFTWTLGLWKEWLFVLVLLLGIYYSIDSIRYATESKAAIERDTTEVTPLKLRGTFNLLFFAIVIVSVAFIPSWDGELLATGEAHGAQLVPWRELVMLTAAAASYFFGDKTVRFEENAFTWAPIAEVATLFIGIFSTMAPALRYLEQVAPSLPLNRMTFFLFSGSLSSVLDNAPTYMTFFEMAKALGGDGVLIAGVPEYYLVPISLGAVLCGAITYIGNGPNFMVKSVADADGVAMPSFGAYVVKAFEYLVPTLTAMVLLFLAESLLAHLLGFVIVALLIIFAVLRILRARKILAEGETSTS</sequence>
<feature type="transmembrane region" description="Helical" evidence="1">
    <location>
        <begin position="96"/>
        <end position="117"/>
    </location>
</feature>
<name>N6X5A4_9ACTO</name>
<dbReference type="EMBL" id="AQHZ01000005">
    <property type="protein sequence ID" value="ENO18921.1"/>
    <property type="molecule type" value="Genomic_DNA"/>
</dbReference>
<keyword evidence="3" id="KW-1185">Reference proteome</keyword>
<evidence type="ECO:0000313" key="2">
    <source>
        <dbReference type="EMBL" id="ENO18921.1"/>
    </source>
</evidence>
<organism evidence="2 3">
    <name type="scientific">Schaalia cardiffensis F0333</name>
    <dbReference type="NCBI Taxonomy" id="888050"/>
    <lineage>
        <taxon>Bacteria</taxon>
        <taxon>Bacillati</taxon>
        <taxon>Actinomycetota</taxon>
        <taxon>Actinomycetes</taxon>
        <taxon>Actinomycetales</taxon>
        <taxon>Actinomycetaceae</taxon>
        <taxon>Schaalia</taxon>
    </lineage>
</organism>
<dbReference type="HOGENOM" id="CLU_034923_0_0_11"/>
<proteinExistence type="predicted"/>
<dbReference type="InterPro" id="IPR031566">
    <property type="entry name" value="CitMHS_2"/>
</dbReference>
<evidence type="ECO:0008006" key="4">
    <source>
        <dbReference type="Google" id="ProtNLM"/>
    </source>
</evidence>
<protein>
    <recommendedName>
        <fullName evidence="4">UIT6 family protein</fullName>
    </recommendedName>
</protein>
<feature type="transmembrane region" description="Helical" evidence="1">
    <location>
        <begin position="192"/>
        <end position="219"/>
    </location>
</feature>
<keyword evidence="1" id="KW-0472">Membrane</keyword>
<feature type="transmembrane region" description="Helical" evidence="1">
    <location>
        <begin position="129"/>
        <end position="147"/>
    </location>
</feature>
<dbReference type="Pfam" id="PF16980">
    <property type="entry name" value="CitMHS_2"/>
    <property type="match status" value="1"/>
</dbReference>
<feature type="transmembrane region" description="Helical" evidence="1">
    <location>
        <begin position="529"/>
        <end position="549"/>
    </location>
</feature>
<gene>
    <name evidence="2" type="ORF">HMPREF9004_0256</name>
</gene>